<dbReference type="InterPro" id="IPR007210">
    <property type="entry name" value="ABC_Gly_betaine_transp_sub-bd"/>
</dbReference>
<dbReference type="SUPFAM" id="SSF53850">
    <property type="entry name" value="Periplasmic binding protein-like II"/>
    <property type="match status" value="1"/>
</dbReference>
<gene>
    <name evidence="3" type="ORF">LMG32289_01030</name>
</gene>
<feature type="domain" description="ABC-type glycine betaine transport system substrate-binding" evidence="2">
    <location>
        <begin position="37"/>
        <end position="287"/>
    </location>
</feature>
<evidence type="ECO:0000313" key="3">
    <source>
        <dbReference type="EMBL" id="CAG9166482.1"/>
    </source>
</evidence>
<feature type="signal peptide" evidence="1">
    <location>
        <begin position="1"/>
        <end position="26"/>
    </location>
</feature>
<protein>
    <recommendedName>
        <fullName evidence="2">ABC-type glycine betaine transport system substrate-binding domain-containing protein</fullName>
    </recommendedName>
</protein>
<organism evidence="3 4">
    <name type="scientific">Cupriavidus pampae</name>
    <dbReference type="NCBI Taxonomy" id="659251"/>
    <lineage>
        <taxon>Bacteria</taxon>
        <taxon>Pseudomonadati</taxon>
        <taxon>Pseudomonadota</taxon>
        <taxon>Betaproteobacteria</taxon>
        <taxon>Burkholderiales</taxon>
        <taxon>Burkholderiaceae</taxon>
        <taxon>Cupriavidus</taxon>
    </lineage>
</organism>
<dbReference type="Gene3D" id="3.40.190.10">
    <property type="entry name" value="Periplasmic binding protein-like II"/>
    <property type="match status" value="1"/>
</dbReference>
<accession>A0ABM8WGM7</accession>
<evidence type="ECO:0000256" key="1">
    <source>
        <dbReference type="SAM" id="SignalP"/>
    </source>
</evidence>
<reference evidence="3 4" key="1">
    <citation type="submission" date="2021-08" db="EMBL/GenBank/DDBJ databases">
        <authorList>
            <person name="Peeters C."/>
        </authorList>
    </citation>
    <scope>NUCLEOTIDE SEQUENCE [LARGE SCALE GENOMIC DNA]</scope>
    <source>
        <strain evidence="3 4">LMG 32289</strain>
    </source>
</reference>
<keyword evidence="1" id="KW-0732">Signal</keyword>
<feature type="chain" id="PRO_5045156185" description="ABC-type glycine betaine transport system substrate-binding domain-containing protein" evidence="1">
    <location>
        <begin position="27"/>
        <end position="299"/>
    </location>
</feature>
<evidence type="ECO:0000313" key="4">
    <source>
        <dbReference type="Proteomes" id="UP000706525"/>
    </source>
</evidence>
<dbReference type="Proteomes" id="UP000706525">
    <property type="component" value="Unassembled WGS sequence"/>
</dbReference>
<proteinExistence type="predicted"/>
<dbReference type="EMBL" id="CAJZAG010000002">
    <property type="protein sequence ID" value="CAG9166482.1"/>
    <property type="molecule type" value="Genomic_DNA"/>
</dbReference>
<dbReference type="RefSeq" id="WP_223982824.1">
    <property type="nucleotide sequence ID" value="NZ_CAJZAG010000002.1"/>
</dbReference>
<dbReference type="Pfam" id="PF04069">
    <property type="entry name" value="OpuAC"/>
    <property type="match status" value="1"/>
</dbReference>
<sequence length="299" mass="32369">MLKHVVRTLATTLVLSMGMGVGVAHAQSPQPTTSAPPVTMGQINLTFYVATGAVVQAVLEDLGHKVTVSEGNHPTIYDRLGKGEVDMLVASWLPNAHGKLQAPLASQLVEATTLYEGARLYWAVPAHVPVSAVRSVDDLRKPEVAARMDKDIIGVGPGSGLMVGSGEVMKRYGLEAAGYKLGIAPAPEWAKRLGDATASGAWMVMPLWQPQYLNAVYPVRVLEEPQGVFGTDRAVVVVRKTVWENWPARTRTVLSRVQLGIPVVTELERQIVVDKKPSATVAREWMRANPDIVKAWFAP</sequence>
<dbReference type="Gene3D" id="3.40.190.100">
    <property type="entry name" value="Glycine betaine-binding periplasmic protein, domain 2"/>
    <property type="match status" value="1"/>
</dbReference>
<keyword evidence="4" id="KW-1185">Reference proteome</keyword>
<evidence type="ECO:0000259" key="2">
    <source>
        <dbReference type="Pfam" id="PF04069"/>
    </source>
</evidence>
<comment type="caution">
    <text evidence="3">The sequence shown here is derived from an EMBL/GenBank/DDBJ whole genome shotgun (WGS) entry which is preliminary data.</text>
</comment>
<name>A0ABM8WGM7_9BURK</name>